<dbReference type="PANTHER" id="PTHR44757:SF2">
    <property type="entry name" value="BIOFILM ARCHITECTURE MAINTENANCE PROTEIN MBAA"/>
    <property type="match status" value="1"/>
</dbReference>
<protein>
    <submittedName>
        <fullName evidence="5">EAL domain-containing protein</fullName>
    </submittedName>
</protein>
<keyword evidence="1" id="KW-0812">Transmembrane</keyword>
<evidence type="ECO:0000259" key="2">
    <source>
        <dbReference type="PROSITE" id="PS50883"/>
    </source>
</evidence>
<dbReference type="Gene3D" id="3.30.70.270">
    <property type="match status" value="1"/>
</dbReference>
<dbReference type="CDD" id="cd01948">
    <property type="entry name" value="EAL"/>
    <property type="match status" value="1"/>
</dbReference>
<dbReference type="SUPFAM" id="SSF55073">
    <property type="entry name" value="Nucleotide cyclase"/>
    <property type="match status" value="1"/>
</dbReference>
<dbReference type="SMART" id="SM00052">
    <property type="entry name" value="EAL"/>
    <property type="match status" value="1"/>
</dbReference>
<reference evidence="5 6" key="2">
    <citation type="submission" date="2023-12" db="EMBL/GenBank/DDBJ databases">
        <authorList>
            <consortium name="Cladostephus spongiosus"/>
            <person name="Lorente B."/>
            <person name="Cabral C."/>
            <person name="Frias J."/>
            <person name="Faria J."/>
            <person name="Toubarro D."/>
        </authorList>
    </citation>
    <scope>NUCLEOTIDE SEQUENCE [LARGE SCALE GENOMIC DNA]</scope>
    <source>
        <strain evidence="5 6">ZMCS4</strain>
    </source>
</reference>
<dbReference type="SUPFAM" id="SSF141868">
    <property type="entry name" value="EAL domain-like"/>
    <property type="match status" value="1"/>
</dbReference>
<gene>
    <name evidence="5" type="ORF">SNR37_000580</name>
</gene>
<dbReference type="SMART" id="SM00267">
    <property type="entry name" value="GGDEF"/>
    <property type="match status" value="1"/>
</dbReference>
<dbReference type="Pfam" id="PF00563">
    <property type="entry name" value="EAL"/>
    <property type="match status" value="1"/>
</dbReference>
<evidence type="ECO:0000313" key="5">
    <source>
        <dbReference type="EMBL" id="MEE1675255.1"/>
    </source>
</evidence>
<dbReference type="InterPro" id="IPR043128">
    <property type="entry name" value="Rev_trsase/Diguanyl_cyclase"/>
</dbReference>
<dbReference type="Gene3D" id="6.10.340.10">
    <property type="match status" value="1"/>
</dbReference>
<feature type="domain" description="GGDEF" evidence="4">
    <location>
        <begin position="410"/>
        <end position="543"/>
    </location>
</feature>
<organism evidence="5 6">
    <name type="scientific">Agarivorans aestuarii</name>
    <dbReference type="NCBI Taxonomy" id="1563703"/>
    <lineage>
        <taxon>Bacteria</taxon>
        <taxon>Pseudomonadati</taxon>
        <taxon>Pseudomonadota</taxon>
        <taxon>Gammaproteobacteria</taxon>
        <taxon>Alteromonadales</taxon>
        <taxon>Alteromonadaceae</taxon>
        <taxon>Agarivorans</taxon>
    </lineage>
</organism>
<dbReference type="CDD" id="cd18774">
    <property type="entry name" value="PDC2_HK_sensor"/>
    <property type="match status" value="1"/>
</dbReference>
<evidence type="ECO:0000313" key="6">
    <source>
        <dbReference type="Proteomes" id="UP001310248"/>
    </source>
</evidence>
<accession>A0ABU7G7K4</accession>
<sequence>MNRRISLRYILFVICMFSALLPTLMVSSWVQHQVQQNETATVHEKHLLIARNLSTALTRYANDTAAIFSSANQQISLEHFHNDLSPLLEEINLYALFEWQQGRGQRFFYGESKINIVTSVPAQVQVAMEQARANKDQVYFSGVVVEGVPQPTIFLVVYQGQDRFLMGALGTQYLLESQSEVRFGELGHVAIFDQYGRVLAHPNEQWSIRAKDLSGLAPVVLMRDSDFGVSEFYSPALQADMIAGYAKVTNTGWGIIVPQPITELQSNSLKLQRYAFFVSLLCVLVVGVITWYLACMIVRPISQVVDTAQGISHGEMGKFVNPKRWFIPVEIAALIAKFNAMAGEVYTSRTLLEQRVKQRTAALSKEVAVRKKAEEQVWQQANFDPLTGLPNRRMLNRLLSDALATRLETERVSLMLLDLDQFKGINDTLGHDMGDMLLQIAAQRIQHCILQGEHVARLGGDEFIILLKEPKHGDRVAELGEAVLQTLSTPFQLGIERVYISTSIGVAFSPNDGEKIDDLLKHADQAMYVAKQEGRNRLSYFTASLQEQAQVRRLLANDLRQAVAKKQLHLHYQPIVDLNTGELLKAEVLVRWLHPSQGWISPADFIHVAEETGVVVEIGNWVFSTAIAQLKAWKQRGLAPIQLSINTSPKQYYEAECDVNQWLTELSEAGLSSADVVMEITEGLLMENSPVVNEKLLAFSKAGVEVALDDFGTGYSSLAYLQKFDIEYLKIDRMFIHNLEQDGDDLIVCKAIVVMAHKLGIHVIAEGIETEHQANLLREAGCDFAQGYWFARPLPHDEFELMLSDSSVCLLPQKR</sequence>
<dbReference type="InterPro" id="IPR029787">
    <property type="entry name" value="Nucleotide_cyclase"/>
</dbReference>
<feature type="transmembrane region" description="Helical" evidence="1">
    <location>
        <begin position="6"/>
        <end position="26"/>
    </location>
</feature>
<keyword evidence="6" id="KW-1185">Reference proteome</keyword>
<dbReference type="InterPro" id="IPR003660">
    <property type="entry name" value="HAMP_dom"/>
</dbReference>
<comment type="caution">
    <text evidence="5">The sequence shown here is derived from an EMBL/GenBank/DDBJ whole genome shotgun (WGS) entry which is preliminary data.</text>
</comment>
<dbReference type="InterPro" id="IPR001633">
    <property type="entry name" value="EAL_dom"/>
</dbReference>
<dbReference type="NCBIfam" id="TIGR00254">
    <property type="entry name" value="GGDEF"/>
    <property type="match status" value="1"/>
</dbReference>
<dbReference type="EMBL" id="JAYDYW010000012">
    <property type="protein sequence ID" value="MEE1675255.1"/>
    <property type="molecule type" value="Genomic_DNA"/>
</dbReference>
<dbReference type="Gene3D" id="3.30.450.20">
    <property type="entry name" value="PAS domain"/>
    <property type="match status" value="1"/>
</dbReference>
<keyword evidence="1" id="KW-1133">Transmembrane helix</keyword>
<feature type="domain" description="EAL" evidence="2">
    <location>
        <begin position="552"/>
        <end position="807"/>
    </location>
</feature>
<evidence type="ECO:0000259" key="3">
    <source>
        <dbReference type="PROSITE" id="PS50885"/>
    </source>
</evidence>
<dbReference type="PROSITE" id="PS50885">
    <property type="entry name" value="HAMP"/>
    <property type="match status" value="1"/>
</dbReference>
<dbReference type="Pfam" id="PF00990">
    <property type="entry name" value="GGDEF"/>
    <property type="match status" value="1"/>
</dbReference>
<dbReference type="Gene3D" id="3.20.20.450">
    <property type="entry name" value="EAL domain"/>
    <property type="match status" value="1"/>
</dbReference>
<feature type="transmembrane region" description="Helical" evidence="1">
    <location>
        <begin position="274"/>
        <end position="294"/>
    </location>
</feature>
<dbReference type="Proteomes" id="UP001310248">
    <property type="component" value="Unassembled WGS sequence"/>
</dbReference>
<dbReference type="InterPro" id="IPR000160">
    <property type="entry name" value="GGDEF_dom"/>
</dbReference>
<dbReference type="InterPro" id="IPR052155">
    <property type="entry name" value="Biofilm_reg_signaling"/>
</dbReference>
<reference evidence="6" key="1">
    <citation type="submission" date="2023-07" db="EMBL/GenBank/DDBJ databases">
        <title>Draft genome sequence of Agarivorans aestuarii strain ZMCS4, a CAZymes producing bacteria isolated from the marine brown algae Clodostephus spongiosus.</title>
        <authorList>
            <person name="Lorente B."/>
            <person name="Cabral C."/>
            <person name="Frias J."/>
            <person name="Faria J."/>
            <person name="Toubarro D."/>
        </authorList>
    </citation>
    <scope>NUCLEOTIDE SEQUENCE [LARGE SCALE GENOMIC DNA]</scope>
    <source>
        <strain evidence="6">ZMCS4</strain>
    </source>
</reference>
<keyword evidence="1" id="KW-0472">Membrane</keyword>
<evidence type="ECO:0000259" key="4">
    <source>
        <dbReference type="PROSITE" id="PS50887"/>
    </source>
</evidence>
<dbReference type="PROSITE" id="PS50887">
    <property type="entry name" value="GGDEF"/>
    <property type="match status" value="1"/>
</dbReference>
<evidence type="ECO:0000256" key="1">
    <source>
        <dbReference type="SAM" id="Phobius"/>
    </source>
</evidence>
<dbReference type="InterPro" id="IPR035919">
    <property type="entry name" value="EAL_sf"/>
</dbReference>
<dbReference type="PROSITE" id="PS50883">
    <property type="entry name" value="EAL"/>
    <property type="match status" value="1"/>
</dbReference>
<dbReference type="RefSeq" id="WP_329776199.1">
    <property type="nucleotide sequence ID" value="NZ_JAYDYW010000012.1"/>
</dbReference>
<name>A0ABU7G7K4_9ALTE</name>
<dbReference type="PANTHER" id="PTHR44757">
    <property type="entry name" value="DIGUANYLATE CYCLASE DGCP"/>
    <property type="match status" value="1"/>
</dbReference>
<proteinExistence type="predicted"/>
<feature type="domain" description="HAMP" evidence="3">
    <location>
        <begin position="295"/>
        <end position="350"/>
    </location>
</feature>
<dbReference type="CDD" id="cd01949">
    <property type="entry name" value="GGDEF"/>
    <property type="match status" value="1"/>
</dbReference>